<keyword evidence="2" id="KW-1185">Reference proteome</keyword>
<dbReference type="SUPFAM" id="SSF54928">
    <property type="entry name" value="RNA-binding domain, RBD"/>
    <property type="match status" value="1"/>
</dbReference>
<comment type="caution">
    <text evidence="1">The sequence shown here is derived from an EMBL/GenBank/DDBJ whole genome shotgun (WGS) entry which is preliminary data.</text>
</comment>
<accession>A0A565B1W0</accession>
<evidence type="ECO:0000313" key="2">
    <source>
        <dbReference type="Proteomes" id="UP000489600"/>
    </source>
</evidence>
<evidence type="ECO:0000313" key="1">
    <source>
        <dbReference type="EMBL" id="VVA95094.1"/>
    </source>
</evidence>
<reference evidence="1" key="1">
    <citation type="submission" date="2019-07" db="EMBL/GenBank/DDBJ databases">
        <authorList>
            <person name="Dittberner H."/>
        </authorList>
    </citation>
    <scope>NUCLEOTIDE SEQUENCE [LARGE SCALE GENOMIC DNA]</scope>
</reference>
<evidence type="ECO:0008006" key="3">
    <source>
        <dbReference type="Google" id="ProtNLM"/>
    </source>
</evidence>
<dbReference type="EMBL" id="CABITT030000002">
    <property type="protein sequence ID" value="VVA95094.1"/>
    <property type="molecule type" value="Genomic_DNA"/>
</dbReference>
<name>A0A565B1W0_9BRAS</name>
<dbReference type="Proteomes" id="UP000489600">
    <property type="component" value="Unassembled WGS sequence"/>
</dbReference>
<dbReference type="Gene3D" id="3.30.70.330">
    <property type="match status" value="1"/>
</dbReference>
<sequence length="177" mass="19820">MALPLYNLEDDFEIKLNMNNQMKDLNDIKETMKGLAFNGSKQSADAKYGYEMRPEFATPFPSSYSRVAYTPPQSRVFGGNDDQTIIVKGFDSSFPVYYIKSELSKYFSSCGEITSVVIPTDQVSGAVIGFEKATPIRDFGRSGREGQWPYPYYTRCDGLGHSVPSVEVLVAEEEMVL</sequence>
<dbReference type="OrthoDB" id="10531153at2759"/>
<organism evidence="1 2">
    <name type="scientific">Arabis nemorensis</name>
    <dbReference type="NCBI Taxonomy" id="586526"/>
    <lineage>
        <taxon>Eukaryota</taxon>
        <taxon>Viridiplantae</taxon>
        <taxon>Streptophyta</taxon>
        <taxon>Embryophyta</taxon>
        <taxon>Tracheophyta</taxon>
        <taxon>Spermatophyta</taxon>
        <taxon>Magnoliopsida</taxon>
        <taxon>eudicotyledons</taxon>
        <taxon>Gunneridae</taxon>
        <taxon>Pentapetalae</taxon>
        <taxon>rosids</taxon>
        <taxon>malvids</taxon>
        <taxon>Brassicales</taxon>
        <taxon>Brassicaceae</taxon>
        <taxon>Arabideae</taxon>
        <taxon>Arabis</taxon>
    </lineage>
</organism>
<gene>
    <name evidence="1" type="ORF">ANE_LOCUS5539</name>
</gene>
<proteinExistence type="predicted"/>
<dbReference type="GO" id="GO:0003676">
    <property type="term" value="F:nucleic acid binding"/>
    <property type="evidence" value="ECO:0007669"/>
    <property type="project" value="InterPro"/>
</dbReference>
<dbReference type="InterPro" id="IPR012677">
    <property type="entry name" value="Nucleotide-bd_a/b_plait_sf"/>
</dbReference>
<dbReference type="AlphaFoldDB" id="A0A565B1W0"/>
<protein>
    <recommendedName>
        <fullName evidence="3">RRM domain-containing protein</fullName>
    </recommendedName>
</protein>
<dbReference type="InterPro" id="IPR035979">
    <property type="entry name" value="RBD_domain_sf"/>
</dbReference>